<evidence type="ECO:0008006" key="4">
    <source>
        <dbReference type="Google" id="ProtNLM"/>
    </source>
</evidence>
<proteinExistence type="predicted"/>
<reference evidence="2 3" key="1">
    <citation type="submission" date="2017-06" db="EMBL/GenBank/DDBJ databases">
        <title>Novel microbial phyla capable of carbon fixation and sulfur reduction in deep-sea sediments.</title>
        <authorList>
            <person name="Huang J."/>
            <person name="Baker B."/>
            <person name="Wang Y."/>
        </authorList>
    </citation>
    <scope>NUCLEOTIDE SEQUENCE [LARGE SCALE GENOMIC DNA]</scope>
    <source>
        <strain evidence="2">B3_LCP</strain>
    </source>
</reference>
<evidence type="ECO:0000313" key="2">
    <source>
        <dbReference type="EMBL" id="TKJ42412.1"/>
    </source>
</evidence>
<sequence length="75" mass="8812">MESSDLVFLGVLVVFLIVVIIWVYKKRNRLFFNAHFTAETTMMNYQDAHKVKAMEQVSHMKEEKEEDDEGEGKET</sequence>
<keyword evidence="1" id="KW-1133">Transmembrane helix</keyword>
<protein>
    <recommendedName>
        <fullName evidence="4">DUF3951 domain-containing protein</fullName>
    </recommendedName>
</protein>
<feature type="transmembrane region" description="Helical" evidence="1">
    <location>
        <begin position="6"/>
        <end position="24"/>
    </location>
</feature>
<comment type="caution">
    <text evidence="2">The sequence shown here is derived from an EMBL/GenBank/DDBJ whole genome shotgun (WGS) entry which is preliminary data.</text>
</comment>
<dbReference type="Proteomes" id="UP000319619">
    <property type="component" value="Unassembled WGS sequence"/>
</dbReference>
<gene>
    <name evidence="2" type="ORF">CEE37_01645</name>
</gene>
<keyword evidence="1" id="KW-0812">Transmembrane</keyword>
<dbReference type="EMBL" id="NJBN01000001">
    <property type="protein sequence ID" value="TKJ42412.1"/>
    <property type="molecule type" value="Genomic_DNA"/>
</dbReference>
<evidence type="ECO:0000313" key="3">
    <source>
        <dbReference type="Proteomes" id="UP000319619"/>
    </source>
</evidence>
<evidence type="ECO:0000256" key="1">
    <source>
        <dbReference type="SAM" id="Phobius"/>
    </source>
</evidence>
<name>A0A532V5K8_UNCL8</name>
<organism evidence="2 3">
    <name type="scientific">candidate division LCP-89 bacterium B3_LCP</name>
    <dbReference type="NCBI Taxonomy" id="2012998"/>
    <lineage>
        <taxon>Bacteria</taxon>
        <taxon>Pseudomonadati</taxon>
        <taxon>Bacteria division LCP-89</taxon>
    </lineage>
</organism>
<dbReference type="AlphaFoldDB" id="A0A532V5K8"/>
<accession>A0A532V5K8</accession>
<keyword evidence="1" id="KW-0472">Membrane</keyword>